<name>A0AAD5NLC6_ACENE</name>
<organism evidence="2 3">
    <name type="scientific">Acer negundo</name>
    <name type="common">Box elder</name>
    <dbReference type="NCBI Taxonomy" id="4023"/>
    <lineage>
        <taxon>Eukaryota</taxon>
        <taxon>Viridiplantae</taxon>
        <taxon>Streptophyta</taxon>
        <taxon>Embryophyta</taxon>
        <taxon>Tracheophyta</taxon>
        <taxon>Spermatophyta</taxon>
        <taxon>Magnoliopsida</taxon>
        <taxon>eudicotyledons</taxon>
        <taxon>Gunneridae</taxon>
        <taxon>Pentapetalae</taxon>
        <taxon>rosids</taxon>
        <taxon>malvids</taxon>
        <taxon>Sapindales</taxon>
        <taxon>Sapindaceae</taxon>
        <taxon>Hippocastanoideae</taxon>
        <taxon>Acereae</taxon>
        <taxon>Acer</taxon>
    </lineage>
</organism>
<dbReference type="PANTHER" id="PTHR34427:SF5">
    <property type="entry name" value="DUF4283 DOMAIN-CONTAINING PROTEIN"/>
    <property type="match status" value="1"/>
</dbReference>
<dbReference type="AlphaFoldDB" id="A0AAD5NLC6"/>
<evidence type="ECO:0000256" key="1">
    <source>
        <dbReference type="SAM" id="MobiDB-lite"/>
    </source>
</evidence>
<feature type="region of interest" description="Disordered" evidence="1">
    <location>
        <begin position="496"/>
        <end position="613"/>
    </location>
</feature>
<dbReference type="EMBL" id="JAJSOW010000105">
    <property type="protein sequence ID" value="KAI9165018.1"/>
    <property type="molecule type" value="Genomic_DNA"/>
</dbReference>
<feature type="compositionally biased region" description="Polar residues" evidence="1">
    <location>
        <begin position="542"/>
        <end position="577"/>
    </location>
</feature>
<proteinExistence type="predicted"/>
<feature type="compositionally biased region" description="Polar residues" evidence="1">
    <location>
        <begin position="505"/>
        <end position="522"/>
    </location>
</feature>
<sequence>MGGMGQRINTNAYRSYVEVFSGNQKDFHGPEASEDRNQVIIRWEGDQTIIRQFESECDCTGFFKNRFFWDDCFKSMEVCSKDTVAQSRPTWVEVYGVPLHYWNTPFFHQLGRVLGTPLLIEEDTIKKGRLDRGRLLDLLPFDSTCLEKIKVKEQLRSFKLLVVKDSSSVDHEWIRRHLELRDEKQFPHSNAFLESESYVRPLEKIGARVPEFQNIPTKSNSNFRTGFGSQKDCQQKEAKRDVNTYLNRLNLVEAEEGYDVMIVVENGMKILQEKFKIRHHVPHICNMNLNLEKPRVIVSSEENFRASNSDYLVRTRCPFGECSKAGQGVFEIVFEPSMKRTNSQAHLRMVPFIEAYNKLHQELEEVGDATEKPVAEEFNEEKIGHPSKLNTRKGTRMVGSVRTHAMKIRNKKDVREGSWDLKTEFTKAIERQYYNKKGLLGNNMDFLSMKEEITKVLETGVAVGFEFEGRKEDFGQDAHEFLNFWLNELVDILEKESQAAKSDPETSSPTGKTANGPKNGQLNGVRKEPLVTWNTKKETPSFPATTNPTSRSGSNWHPQQHTTNWRPTFPTNTGWRQPSSPNNRSPSNNSSAHNSGNSQSPHPYLSSCQVCGV</sequence>
<accession>A0AAD5NLC6</accession>
<gene>
    <name evidence="2" type="ORF">LWI28_006087</name>
</gene>
<evidence type="ECO:0000313" key="3">
    <source>
        <dbReference type="Proteomes" id="UP001064489"/>
    </source>
</evidence>
<dbReference type="Proteomes" id="UP001064489">
    <property type="component" value="Chromosome 10"/>
</dbReference>
<evidence type="ECO:0008006" key="4">
    <source>
        <dbReference type="Google" id="ProtNLM"/>
    </source>
</evidence>
<protein>
    <recommendedName>
        <fullName evidence="4">DUF4283 domain-containing protein</fullName>
    </recommendedName>
</protein>
<dbReference type="PANTHER" id="PTHR34427">
    <property type="entry name" value="DUF4283 DOMAIN PROTEIN"/>
    <property type="match status" value="1"/>
</dbReference>
<keyword evidence="3" id="KW-1185">Reference proteome</keyword>
<reference evidence="2" key="1">
    <citation type="journal article" date="2022" name="Plant J.">
        <title>Strategies of tolerance reflected in two North American maple genomes.</title>
        <authorList>
            <person name="McEvoy S.L."/>
            <person name="Sezen U.U."/>
            <person name="Trouern-Trend A."/>
            <person name="McMahon S.M."/>
            <person name="Schaberg P.G."/>
            <person name="Yang J."/>
            <person name="Wegrzyn J.L."/>
            <person name="Swenson N.G."/>
        </authorList>
    </citation>
    <scope>NUCLEOTIDE SEQUENCE</scope>
    <source>
        <strain evidence="2">91603</strain>
    </source>
</reference>
<comment type="caution">
    <text evidence="2">The sequence shown here is derived from an EMBL/GenBank/DDBJ whole genome shotgun (WGS) entry which is preliminary data.</text>
</comment>
<feature type="compositionally biased region" description="Low complexity" evidence="1">
    <location>
        <begin position="578"/>
        <end position="601"/>
    </location>
</feature>
<evidence type="ECO:0000313" key="2">
    <source>
        <dbReference type="EMBL" id="KAI9165018.1"/>
    </source>
</evidence>
<reference evidence="2" key="2">
    <citation type="submission" date="2023-02" db="EMBL/GenBank/DDBJ databases">
        <authorList>
            <person name="Swenson N.G."/>
            <person name="Wegrzyn J.L."/>
            <person name="Mcevoy S.L."/>
        </authorList>
    </citation>
    <scope>NUCLEOTIDE SEQUENCE</scope>
    <source>
        <strain evidence="2">91603</strain>
        <tissue evidence="2">Leaf</tissue>
    </source>
</reference>
<feature type="compositionally biased region" description="Basic and acidic residues" evidence="1">
    <location>
        <begin position="525"/>
        <end position="539"/>
    </location>
</feature>